<keyword evidence="3 9" id="KW-0808">Transferase</keyword>
<dbReference type="STRING" id="1518501.CQ10_22685"/>
<comment type="cofactor">
    <cofactor evidence="9">
        <name>Mg(2+)</name>
        <dbReference type="ChEBI" id="CHEBI:18420"/>
    </cofactor>
    <cofactor evidence="9">
        <name>Mn(2+)</name>
        <dbReference type="ChEBI" id="CHEBI:29035"/>
    </cofactor>
    <text evidence="9">Mg(2+). Can also accept Mn(2+).</text>
</comment>
<evidence type="ECO:0000256" key="8">
    <source>
        <dbReference type="ARBA" id="ARBA00022842"/>
    </source>
</evidence>
<keyword evidence="12" id="KW-1185">Reference proteome</keyword>
<dbReference type="GO" id="GO:0000287">
    <property type="term" value="F:magnesium ion binding"/>
    <property type="evidence" value="ECO:0007669"/>
    <property type="project" value="UniProtKB-UniRule"/>
</dbReference>
<dbReference type="GO" id="GO:0005829">
    <property type="term" value="C:cytosol"/>
    <property type="evidence" value="ECO:0007669"/>
    <property type="project" value="TreeGrafter"/>
</dbReference>
<dbReference type="PANTHER" id="PTHR21060:SF21">
    <property type="entry name" value="ACETATE KINASE"/>
    <property type="match status" value="1"/>
</dbReference>
<feature type="binding site" evidence="9">
    <location>
        <position position="92"/>
    </location>
    <ligand>
        <name>substrate</name>
    </ligand>
</feature>
<feature type="binding site" evidence="9">
    <location>
        <begin position="207"/>
        <end position="211"/>
    </location>
    <ligand>
        <name>ATP</name>
        <dbReference type="ChEBI" id="CHEBI:30616"/>
    </ligand>
</feature>
<comment type="catalytic activity">
    <reaction evidence="9">
        <text>acetate + ATP = acetyl phosphate + ADP</text>
        <dbReference type="Rhea" id="RHEA:11352"/>
        <dbReference type="ChEBI" id="CHEBI:22191"/>
        <dbReference type="ChEBI" id="CHEBI:30089"/>
        <dbReference type="ChEBI" id="CHEBI:30616"/>
        <dbReference type="ChEBI" id="CHEBI:456216"/>
        <dbReference type="EC" id="2.7.2.1"/>
    </reaction>
</comment>
<evidence type="ECO:0000256" key="2">
    <source>
        <dbReference type="ARBA" id="ARBA00022490"/>
    </source>
</evidence>
<proteinExistence type="inferred from homology"/>
<evidence type="ECO:0000256" key="3">
    <source>
        <dbReference type="ARBA" id="ARBA00022679"/>
    </source>
</evidence>
<dbReference type="HAMAP" id="MF_00020">
    <property type="entry name" value="Acetate_kinase"/>
    <property type="match status" value="1"/>
</dbReference>
<keyword evidence="6 9" id="KW-0418">Kinase</keyword>
<dbReference type="GO" id="GO:0005524">
    <property type="term" value="F:ATP binding"/>
    <property type="evidence" value="ECO:0007669"/>
    <property type="project" value="UniProtKB-KW"/>
</dbReference>
<evidence type="ECO:0000313" key="11">
    <source>
        <dbReference type="EMBL" id="KRQ90384.1"/>
    </source>
</evidence>
<feature type="site" description="Transition state stabilizer" evidence="9">
    <location>
        <position position="180"/>
    </location>
</feature>
<comment type="subunit">
    <text evidence="9">Homodimer.</text>
</comment>
<dbReference type="InterPro" id="IPR043129">
    <property type="entry name" value="ATPase_NBD"/>
</dbReference>
<feature type="binding site" evidence="9">
    <location>
        <begin position="327"/>
        <end position="331"/>
    </location>
    <ligand>
        <name>ATP</name>
        <dbReference type="ChEBI" id="CHEBI:30616"/>
    </ligand>
</feature>
<comment type="caution">
    <text evidence="11">The sequence shown here is derived from an EMBL/GenBank/DDBJ whole genome shotgun (WGS) entry which is preliminary data.</text>
</comment>
<comment type="pathway">
    <text evidence="9">Metabolic intermediate biosynthesis; acetyl-CoA biosynthesis; acetyl-CoA from acetate: step 1/2.</text>
</comment>
<feature type="binding site" evidence="9">
    <location>
        <begin position="282"/>
        <end position="284"/>
    </location>
    <ligand>
        <name>ATP</name>
        <dbReference type="ChEBI" id="CHEBI:30616"/>
    </ligand>
</feature>
<dbReference type="SUPFAM" id="SSF53067">
    <property type="entry name" value="Actin-like ATPase domain"/>
    <property type="match status" value="2"/>
</dbReference>
<organism evidence="11 12">
    <name type="scientific">Bradyrhizobium valentinum</name>
    <dbReference type="NCBI Taxonomy" id="1518501"/>
    <lineage>
        <taxon>Bacteria</taxon>
        <taxon>Pseudomonadati</taxon>
        <taxon>Pseudomonadota</taxon>
        <taxon>Alphaproteobacteria</taxon>
        <taxon>Hyphomicrobiales</taxon>
        <taxon>Nitrobacteraceae</taxon>
        <taxon>Bradyrhizobium</taxon>
    </lineage>
</organism>
<dbReference type="PRINTS" id="PR00471">
    <property type="entry name" value="ACETATEKNASE"/>
</dbReference>
<dbReference type="InterPro" id="IPR023865">
    <property type="entry name" value="Aliphatic_acid_kinase_CS"/>
</dbReference>
<feature type="binding site" evidence="9">
    <location>
        <position position="8"/>
    </location>
    <ligand>
        <name>Mg(2+)</name>
        <dbReference type="ChEBI" id="CHEBI:18420"/>
    </ligand>
</feature>
<dbReference type="PROSITE" id="PS01075">
    <property type="entry name" value="ACETATE_KINASE_1"/>
    <property type="match status" value="1"/>
</dbReference>
<comment type="similarity">
    <text evidence="1 9 10">Belongs to the acetokinase family.</text>
</comment>
<dbReference type="EMBL" id="LLXX01000236">
    <property type="protein sequence ID" value="KRQ90384.1"/>
    <property type="molecule type" value="Genomic_DNA"/>
</dbReference>
<sequence>MDTILVVNGGSSSVKFQVFAVDDNGRLRRQIKGQMDGIGSRPRLRATGAAGEALADRCYPIEAVPDVPTALMLASTWLRDEHQLRPLAVGHRVVHGGPDYDRPVLIDHGVIARLERLTALAPLHQPHNLAPIRTLLAKFPALPQVACFDTAFHRDHDEVADHYAIPRRLHEEGVRRYGFHGLSYEYIAKALPDVAPEIGRARVIVAHLGSGASMCAIHGGRSVESTMGFTALDGLPMGTRTGQIDPGVILYLMTAKGMSTAEVQDFLYRDCGLKGLSGVSNDMRELQNSSDPHAAFAVDYFVYRVALQAGMLAAALQGLDGLVFTAGIGENSVGIRARIAERLKWLGVSLDPVENARHSLRISRGDSQIPVYIVPTDEELMIAQHTLSLLWNRHSPASLKRERAS</sequence>
<name>A0A0R3K3Z8_9BRAD</name>
<evidence type="ECO:0000256" key="9">
    <source>
        <dbReference type="HAMAP-Rule" id="MF_00020"/>
    </source>
</evidence>
<dbReference type="GO" id="GO:0006085">
    <property type="term" value="P:acetyl-CoA biosynthetic process"/>
    <property type="evidence" value="ECO:0007669"/>
    <property type="project" value="UniProtKB-UniRule"/>
</dbReference>
<evidence type="ECO:0000256" key="6">
    <source>
        <dbReference type="ARBA" id="ARBA00022777"/>
    </source>
</evidence>
<dbReference type="PIRSF" id="PIRSF000722">
    <property type="entry name" value="Acetate_prop_kin"/>
    <property type="match status" value="1"/>
</dbReference>
<dbReference type="UniPathway" id="UPA00340">
    <property type="reaction ID" value="UER00458"/>
</dbReference>
<accession>A0A0R3K3Z8</accession>
<feature type="binding site" evidence="9">
    <location>
        <position position="378"/>
    </location>
    <ligand>
        <name>Mg(2+)</name>
        <dbReference type="ChEBI" id="CHEBI:18420"/>
    </ligand>
</feature>
<evidence type="ECO:0000256" key="1">
    <source>
        <dbReference type="ARBA" id="ARBA00008748"/>
    </source>
</evidence>
<dbReference type="InterPro" id="IPR000890">
    <property type="entry name" value="Aliphatic_acid_kin_short-chain"/>
</dbReference>
<feature type="site" description="Transition state stabilizer" evidence="9">
    <location>
        <position position="240"/>
    </location>
</feature>
<dbReference type="Gene3D" id="3.30.420.40">
    <property type="match status" value="2"/>
</dbReference>
<dbReference type="RefSeq" id="WP_057855705.1">
    <property type="nucleotide sequence ID" value="NZ_LLXX01000236.1"/>
</dbReference>
<keyword evidence="8 9" id="KW-0460">Magnesium</keyword>
<dbReference type="GO" id="GO:0006083">
    <property type="term" value="P:acetate metabolic process"/>
    <property type="evidence" value="ECO:0007669"/>
    <property type="project" value="TreeGrafter"/>
</dbReference>
<evidence type="ECO:0000256" key="7">
    <source>
        <dbReference type="ARBA" id="ARBA00022840"/>
    </source>
</evidence>
<dbReference type="Pfam" id="PF00871">
    <property type="entry name" value="Acetate_kinase"/>
    <property type="match status" value="1"/>
</dbReference>
<keyword evidence="5 9" id="KW-0547">Nucleotide-binding</keyword>
<dbReference type="PROSITE" id="PS01076">
    <property type="entry name" value="ACETATE_KINASE_2"/>
    <property type="match status" value="1"/>
</dbReference>
<reference evidence="11 12" key="1">
    <citation type="submission" date="2014-03" db="EMBL/GenBank/DDBJ databases">
        <title>Bradyrhizobium valentinum sp. nov., isolated from effective nodules of Lupinus mariae-josephae, a lupine endemic of basic-lime soils in Eastern Spain.</title>
        <authorList>
            <person name="Duran D."/>
            <person name="Rey L."/>
            <person name="Navarro A."/>
            <person name="Busquets A."/>
            <person name="Imperial J."/>
            <person name="Ruiz-Argueso T."/>
        </authorList>
    </citation>
    <scope>NUCLEOTIDE SEQUENCE [LARGE SCALE GENOMIC DNA]</scope>
    <source>
        <strain evidence="11 12">LmjM3</strain>
    </source>
</reference>
<evidence type="ECO:0000256" key="5">
    <source>
        <dbReference type="ARBA" id="ARBA00022741"/>
    </source>
</evidence>
<evidence type="ECO:0000256" key="10">
    <source>
        <dbReference type="RuleBase" id="RU003835"/>
    </source>
</evidence>
<keyword evidence="7 9" id="KW-0067">ATP-binding</keyword>
<dbReference type="OrthoDB" id="9802453at2"/>
<dbReference type="GO" id="GO:0008776">
    <property type="term" value="F:acetate kinase activity"/>
    <property type="evidence" value="ECO:0007669"/>
    <property type="project" value="UniProtKB-UniRule"/>
</dbReference>
<dbReference type="AlphaFoldDB" id="A0A0R3K3Z8"/>
<keyword evidence="2 9" id="KW-0963">Cytoplasm</keyword>
<dbReference type="Proteomes" id="UP000051913">
    <property type="component" value="Unassembled WGS sequence"/>
</dbReference>
<dbReference type="EC" id="2.7.2.1" evidence="9"/>
<feature type="active site" description="Proton donor/acceptor" evidence="9">
    <location>
        <position position="149"/>
    </location>
</feature>
<protein>
    <recommendedName>
        <fullName evidence="9">Acetate kinase</fullName>
        <ecNumber evidence="9">2.7.2.1</ecNumber>
    </recommendedName>
    <alternativeName>
        <fullName evidence="9">Acetokinase</fullName>
    </alternativeName>
</protein>
<comment type="function">
    <text evidence="9">Catalyzes the formation of acetyl phosphate from acetate and ATP. Can also catalyze the reverse reaction.</text>
</comment>
<dbReference type="NCBIfam" id="TIGR00016">
    <property type="entry name" value="ackA"/>
    <property type="match status" value="1"/>
</dbReference>
<feature type="binding site" evidence="9">
    <location>
        <position position="15"/>
    </location>
    <ligand>
        <name>ATP</name>
        <dbReference type="ChEBI" id="CHEBI:30616"/>
    </ligand>
</feature>
<evidence type="ECO:0000313" key="12">
    <source>
        <dbReference type="Proteomes" id="UP000051913"/>
    </source>
</evidence>
<evidence type="ECO:0000256" key="4">
    <source>
        <dbReference type="ARBA" id="ARBA00022723"/>
    </source>
</evidence>
<comment type="subcellular location">
    <subcellularLocation>
        <location evidence="9">Cytoplasm</location>
    </subcellularLocation>
</comment>
<gene>
    <name evidence="9" type="primary">ackA</name>
    <name evidence="11" type="ORF">CP49_16390</name>
</gene>
<dbReference type="InterPro" id="IPR004372">
    <property type="entry name" value="Ac/propionate_kinase"/>
</dbReference>
<keyword evidence="4 9" id="KW-0479">Metal-binding</keyword>
<dbReference type="PANTHER" id="PTHR21060">
    <property type="entry name" value="ACETATE KINASE"/>
    <property type="match status" value="1"/>
</dbReference>